<dbReference type="Proteomes" id="UP000254834">
    <property type="component" value="Chromosome"/>
</dbReference>
<accession>A0A345ZCC6</accession>
<organism evidence="2 3">
    <name type="scientific">Candidatus Chromulinivorax destructor</name>
    <dbReference type="NCBI Taxonomy" id="2066483"/>
    <lineage>
        <taxon>Bacteria</taxon>
        <taxon>Candidatus Babelota</taxon>
        <taxon>Candidatus Babeliae</taxon>
        <taxon>Candidatus Babeliales</taxon>
        <taxon>Candidatus Chromulinivoraceae</taxon>
        <taxon>Candidatus Chromulinivorax</taxon>
    </lineage>
</organism>
<protein>
    <submittedName>
        <fullName evidence="2">Uncharacterized protein</fullName>
    </submittedName>
</protein>
<keyword evidence="3" id="KW-1185">Reference proteome</keyword>
<gene>
    <name evidence="2" type="ORF">C0J27_04375</name>
</gene>
<dbReference type="KEGG" id="cdes:C0J27_04375"/>
<feature type="chain" id="PRO_5016888810" evidence="1">
    <location>
        <begin position="20"/>
        <end position="111"/>
    </location>
</feature>
<dbReference type="EMBL" id="CP025544">
    <property type="protein sequence ID" value="AXK60943.1"/>
    <property type="molecule type" value="Genomic_DNA"/>
</dbReference>
<evidence type="ECO:0000256" key="1">
    <source>
        <dbReference type="SAM" id="SignalP"/>
    </source>
</evidence>
<keyword evidence="1" id="KW-0732">Signal</keyword>
<feature type="signal peptide" evidence="1">
    <location>
        <begin position="1"/>
        <end position="19"/>
    </location>
</feature>
<evidence type="ECO:0000313" key="3">
    <source>
        <dbReference type="Proteomes" id="UP000254834"/>
    </source>
</evidence>
<proteinExistence type="predicted"/>
<dbReference type="RefSeq" id="WP_115585958.1">
    <property type="nucleotide sequence ID" value="NZ_CP025544.1"/>
</dbReference>
<dbReference type="AlphaFoldDB" id="A0A345ZCC6"/>
<sequence>MKKILLFCLFALINQLSFASLQPATIAECSLGSIRIINKIPTNITQGYDDMYKELAASFIEFHEIDRRKAGTIILQEKEKAFVLPPDNKACIQPFDYNDSELNLIYITKIT</sequence>
<evidence type="ECO:0000313" key="2">
    <source>
        <dbReference type="EMBL" id="AXK60943.1"/>
    </source>
</evidence>
<reference evidence="2 3" key="1">
    <citation type="submission" date="2017-12" db="EMBL/GenBank/DDBJ databases">
        <title>Chromulinavorax destructans is a abundant pathogen of dominant heterotrophic picoflagllates.</title>
        <authorList>
            <person name="Deeg C.M."/>
            <person name="Zimmer M."/>
            <person name="Suttle C.A."/>
        </authorList>
    </citation>
    <scope>NUCLEOTIDE SEQUENCE [LARGE SCALE GENOMIC DNA]</scope>
    <source>
        <strain evidence="2 3">SeV1</strain>
    </source>
</reference>
<name>A0A345ZCC6_9BACT</name>